<evidence type="ECO:0000313" key="3">
    <source>
        <dbReference type="Proteomes" id="UP000236497"/>
    </source>
</evidence>
<organism evidence="2 3">
    <name type="scientific">Herbinix hemicellulosilytica</name>
    <dbReference type="NCBI Taxonomy" id="1564487"/>
    <lineage>
        <taxon>Bacteria</taxon>
        <taxon>Bacillati</taxon>
        <taxon>Bacillota</taxon>
        <taxon>Clostridia</taxon>
        <taxon>Lachnospirales</taxon>
        <taxon>Lachnospiraceae</taxon>
        <taxon>Herbinix</taxon>
    </lineage>
</organism>
<dbReference type="RefSeq" id="WP_103203462.1">
    <property type="nucleotide sequence ID" value="NZ_CVTD020000024.1"/>
</dbReference>
<sequence>MKRKPMLLKKYLEYTRLREKRTIGIIGVNRGAGATYTGMLLAFYYGTEKRVKTAFLECNNHGDFKRIQDAFEWSREDERTFSLDRITFFKEVASNEIPEIFSDDYGCYIMDFGTDCESWKAEFKRCGIKIIVGDRALWNQSKTVELVKSLENVRGSDNWTYIIPYANKKMLKQASKKTGKKLIAIPYETDCTLLSKETIKLFDRLFG</sequence>
<protein>
    <submittedName>
        <fullName evidence="2">Uncharacterized protein</fullName>
    </submittedName>
</protein>
<proteinExistence type="predicted"/>
<dbReference type="EMBL" id="CVTD020000024">
    <property type="protein sequence ID" value="CRZ35377.1"/>
    <property type="molecule type" value="Genomic_DNA"/>
</dbReference>
<keyword evidence="1" id="KW-0472">Membrane</keyword>
<gene>
    <name evidence="2" type="ORF">HHT355_2180</name>
</gene>
<feature type="transmembrane region" description="Helical" evidence="1">
    <location>
        <begin position="21"/>
        <end position="45"/>
    </location>
</feature>
<dbReference type="OrthoDB" id="2049243at2"/>
<reference evidence="2 3" key="1">
    <citation type="submission" date="2015-06" db="EMBL/GenBank/DDBJ databases">
        <authorList>
            <person name="Wibberg Daniel"/>
        </authorList>
    </citation>
    <scope>NUCLEOTIDE SEQUENCE [LARGE SCALE GENOMIC DNA]</scope>
    <source>
        <strain evidence="2 3">T3/55T</strain>
    </source>
</reference>
<keyword evidence="1" id="KW-1133">Transmembrane helix</keyword>
<name>A0A0H5SIP5_HERHM</name>
<dbReference type="AlphaFoldDB" id="A0A0H5SIP5"/>
<accession>A0A0H5SIP5</accession>
<keyword evidence="3" id="KW-1185">Reference proteome</keyword>
<evidence type="ECO:0000256" key="1">
    <source>
        <dbReference type="SAM" id="Phobius"/>
    </source>
</evidence>
<dbReference type="Proteomes" id="UP000236497">
    <property type="component" value="Unassembled WGS sequence"/>
</dbReference>
<evidence type="ECO:0000313" key="2">
    <source>
        <dbReference type="EMBL" id="CRZ35377.1"/>
    </source>
</evidence>
<keyword evidence="1" id="KW-0812">Transmembrane</keyword>